<keyword evidence="2" id="KW-0240">DNA-directed RNA polymerase</keyword>
<dbReference type="InterPro" id="IPR044750">
    <property type="entry name" value="C2_SRC2/BAP"/>
</dbReference>
<dbReference type="GO" id="GO:0000428">
    <property type="term" value="C:DNA-directed RNA polymerase complex"/>
    <property type="evidence" value="ECO:0007669"/>
    <property type="project" value="UniProtKB-KW"/>
</dbReference>
<dbReference type="EC" id="2.7.7.6" evidence="2"/>
<dbReference type="GO" id="GO:0003899">
    <property type="term" value="F:DNA-directed RNA polymerase activity"/>
    <property type="evidence" value="ECO:0007669"/>
    <property type="project" value="UniProtKB-EC"/>
</dbReference>
<evidence type="ECO:0000313" key="3">
    <source>
        <dbReference type="Proteomes" id="UP001567538"/>
    </source>
</evidence>
<feature type="domain" description="C2" evidence="1">
    <location>
        <begin position="1"/>
        <end position="114"/>
    </location>
</feature>
<dbReference type="EMBL" id="JBEAFC010000010">
    <property type="protein sequence ID" value="KAL1539101.1"/>
    <property type="molecule type" value="Genomic_DNA"/>
</dbReference>
<dbReference type="CDD" id="cd04051">
    <property type="entry name" value="C2_SRC2_like"/>
    <property type="match status" value="1"/>
</dbReference>
<dbReference type="SMART" id="SM00239">
    <property type="entry name" value="C2"/>
    <property type="match status" value="1"/>
</dbReference>
<evidence type="ECO:0000259" key="1">
    <source>
        <dbReference type="PROSITE" id="PS50004"/>
    </source>
</evidence>
<dbReference type="Pfam" id="PF00168">
    <property type="entry name" value="C2"/>
    <property type="match status" value="1"/>
</dbReference>
<dbReference type="PANTHER" id="PTHR32246">
    <property type="entry name" value="INGRESSION PROTEIN FIC1"/>
    <property type="match status" value="1"/>
</dbReference>
<gene>
    <name evidence="2" type="ORF">AAHA92_27765</name>
</gene>
<keyword evidence="2" id="KW-0804">Transcription</keyword>
<comment type="caution">
    <text evidence="2">The sequence shown here is derived from an EMBL/GenBank/DDBJ whole genome shotgun (WGS) entry which is preliminary data.</text>
</comment>
<organism evidence="2 3">
    <name type="scientific">Salvia divinorum</name>
    <name type="common">Maria pastora</name>
    <name type="synonym">Diviner's sage</name>
    <dbReference type="NCBI Taxonomy" id="28513"/>
    <lineage>
        <taxon>Eukaryota</taxon>
        <taxon>Viridiplantae</taxon>
        <taxon>Streptophyta</taxon>
        <taxon>Embryophyta</taxon>
        <taxon>Tracheophyta</taxon>
        <taxon>Spermatophyta</taxon>
        <taxon>Magnoliopsida</taxon>
        <taxon>eudicotyledons</taxon>
        <taxon>Gunneridae</taxon>
        <taxon>Pentapetalae</taxon>
        <taxon>asterids</taxon>
        <taxon>lamiids</taxon>
        <taxon>Lamiales</taxon>
        <taxon>Lamiaceae</taxon>
        <taxon>Nepetoideae</taxon>
        <taxon>Mentheae</taxon>
        <taxon>Salviinae</taxon>
        <taxon>Salvia</taxon>
        <taxon>Salvia subgen. Calosphace</taxon>
    </lineage>
</organism>
<sequence>MGHPTLEITLQCAEDLNKVNLISKMDVYVVVSISGGDKNNKQKTKTPVNQGGDANPTWTFPMKFAVEEAALMQNRLVLDFNIKCDRALGNRLIGEVHVPVKGLLDFPAKVHGAAATKNFVSYQVKKPDGRPKGKLTFSYQFRGMVAASASPAAAEVHGASTIAYPVVEPVSPYLLPAMGGYSPSPPEYAYVEPMAFYTAAESTPPYSAAALGVYPPNVSPQEGCGGQYPPPPPSYLPACSMIEPEFYPPPLPPQGYFGHSPPMMQLAPDWWIVDCRYDTRCSGF</sequence>
<dbReference type="InterPro" id="IPR000008">
    <property type="entry name" value="C2_dom"/>
</dbReference>
<dbReference type="Proteomes" id="UP001567538">
    <property type="component" value="Unassembled WGS sequence"/>
</dbReference>
<reference evidence="2 3" key="1">
    <citation type="submission" date="2024-06" db="EMBL/GenBank/DDBJ databases">
        <title>A chromosome level genome sequence of Diviner's sage (Salvia divinorum).</title>
        <authorList>
            <person name="Ford S.A."/>
            <person name="Ro D.-K."/>
            <person name="Ness R.W."/>
            <person name="Phillips M.A."/>
        </authorList>
    </citation>
    <scope>NUCLEOTIDE SEQUENCE [LARGE SCALE GENOMIC DNA]</scope>
    <source>
        <strain evidence="2">SAF-2024a</strain>
        <tissue evidence="2">Leaf</tissue>
    </source>
</reference>
<proteinExistence type="predicted"/>
<dbReference type="SUPFAM" id="SSF49562">
    <property type="entry name" value="C2 domain (Calcium/lipid-binding domain, CaLB)"/>
    <property type="match status" value="1"/>
</dbReference>
<dbReference type="PROSITE" id="PS50004">
    <property type="entry name" value="C2"/>
    <property type="match status" value="1"/>
</dbReference>
<dbReference type="Gene3D" id="2.60.40.150">
    <property type="entry name" value="C2 domain"/>
    <property type="match status" value="1"/>
</dbReference>
<dbReference type="AlphaFoldDB" id="A0ABD1G4R6"/>
<keyword evidence="2" id="KW-0808">Transferase</keyword>
<dbReference type="PANTHER" id="PTHR32246:SF173">
    <property type="entry name" value="C2 DOMAIN-CONTAINING PROTEIN"/>
    <property type="match status" value="1"/>
</dbReference>
<accession>A0ABD1G4R6</accession>
<keyword evidence="2" id="KW-0548">Nucleotidyltransferase</keyword>
<keyword evidence="3" id="KW-1185">Reference proteome</keyword>
<evidence type="ECO:0000313" key="2">
    <source>
        <dbReference type="EMBL" id="KAL1539101.1"/>
    </source>
</evidence>
<name>A0ABD1G4R6_SALDI</name>
<protein>
    <submittedName>
        <fullName evidence="2">DNA-directed RNA polymerase</fullName>
        <ecNumber evidence="2">2.7.7.6</ecNumber>
    </submittedName>
</protein>
<dbReference type="InterPro" id="IPR035892">
    <property type="entry name" value="C2_domain_sf"/>
</dbReference>